<sequence length="212" mass="23247">MNTGVEPMSSTRGYAFEVAFSGSTIGWLCDRLELIKSASETESLALSVHSNEGMYLVPAFSGLFAPHWRPDACGCMVGLTASHTKAHIVRAALESSAYQAREVFNAMVLDSDVHLKEMKVDGGATANKFLMQFQSDILSVPVIRPQFLETTGMGAAFAAGLAVNVWGGLDDISMMWHVDKVWKPMMVGAEREKLWNGWNKAVQKSLNWIDVD</sequence>
<keyword evidence="2" id="KW-0808">Transferase</keyword>
<evidence type="ECO:0000313" key="8">
    <source>
        <dbReference type="Proteomes" id="UP001530377"/>
    </source>
</evidence>
<organism evidence="7 8">
    <name type="scientific">Cyclostephanos tholiformis</name>
    <dbReference type="NCBI Taxonomy" id="382380"/>
    <lineage>
        <taxon>Eukaryota</taxon>
        <taxon>Sar</taxon>
        <taxon>Stramenopiles</taxon>
        <taxon>Ochrophyta</taxon>
        <taxon>Bacillariophyta</taxon>
        <taxon>Coscinodiscophyceae</taxon>
        <taxon>Thalassiosirophycidae</taxon>
        <taxon>Stephanodiscales</taxon>
        <taxon>Stephanodiscaceae</taxon>
        <taxon>Cyclostephanos</taxon>
    </lineage>
</organism>
<evidence type="ECO:0000256" key="1">
    <source>
        <dbReference type="ARBA" id="ARBA00009156"/>
    </source>
</evidence>
<dbReference type="EMBL" id="JALLPB020000303">
    <property type="protein sequence ID" value="KAL3810776.1"/>
    <property type="molecule type" value="Genomic_DNA"/>
</dbReference>
<keyword evidence="4" id="KW-0418">Kinase</keyword>
<evidence type="ECO:0000256" key="3">
    <source>
        <dbReference type="ARBA" id="ARBA00022741"/>
    </source>
</evidence>
<dbReference type="InterPro" id="IPR043129">
    <property type="entry name" value="ATPase_NBD"/>
</dbReference>
<feature type="domain" description="Carbohydrate kinase FGGY C-terminal" evidence="6">
    <location>
        <begin position="18"/>
        <end position="162"/>
    </location>
</feature>
<comment type="similarity">
    <text evidence="1">Belongs to the FGGY kinase family.</text>
</comment>
<name>A0ABD3RJS9_9STRA</name>
<protein>
    <recommendedName>
        <fullName evidence="6">Carbohydrate kinase FGGY C-terminal domain-containing protein</fullName>
    </recommendedName>
</protein>
<dbReference type="Proteomes" id="UP001530377">
    <property type="component" value="Unassembled WGS sequence"/>
</dbReference>
<keyword evidence="8" id="KW-1185">Reference proteome</keyword>
<evidence type="ECO:0000313" key="7">
    <source>
        <dbReference type="EMBL" id="KAL3810776.1"/>
    </source>
</evidence>
<dbReference type="GO" id="GO:0016301">
    <property type="term" value="F:kinase activity"/>
    <property type="evidence" value="ECO:0007669"/>
    <property type="project" value="UniProtKB-KW"/>
</dbReference>
<dbReference type="InterPro" id="IPR018485">
    <property type="entry name" value="FGGY_C"/>
</dbReference>
<proteinExistence type="inferred from homology"/>
<reference evidence="7 8" key="1">
    <citation type="submission" date="2024-10" db="EMBL/GenBank/DDBJ databases">
        <title>Updated reference genomes for cyclostephanoid diatoms.</title>
        <authorList>
            <person name="Roberts W.R."/>
            <person name="Alverson A.J."/>
        </authorList>
    </citation>
    <scope>NUCLEOTIDE SEQUENCE [LARGE SCALE GENOMIC DNA]</scope>
    <source>
        <strain evidence="7 8">AJA228-03</strain>
    </source>
</reference>
<dbReference type="SUPFAM" id="SSF53067">
    <property type="entry name" value="Actin-like ATPase domain"/>
    <property type="match status" value="1"/>
</dbReference>
<gene>
    <name evidence="7" type="ORF">ACHAXA_011788</name>
</gene>
<dbReference type="InterPro" id="IPR018483">
    <property type="entry name" value="Carb_kinase_FGGY_CS"/>
</dbReference>
<dbReference type="PROSITE" id="PS00445">
    <property type="entry name" value="FGGY_KINASES_2"/>
    <property type="match status" value="1"/>
</dbReference>
<dbReference type="PANTHER" id="PTHR10196:SF69">
    <property type="entry name" value="GLYCEROL KINASE"/>
    <property type="match status" value="1"/>
</dbReference>
<keyword evidence="3" id="KW-0547">Nucleotide-binding</keyword>
<dbReference type="Gene3D" id="3.30.420.40">
    <property type="match status" value="1"/>
</dbReference>
<evidence type="ECO:0000259" key="6">
    <source>
        <dbReference type="Pfam" id="PF02782"/>
    </source>
</evidence>
<evidence type="ECO:0000256" key="4">
    <source>
        <dbReference type="ARBA" id="ARBA00022777"/>
    </source>
</evidence>
<comment type="caution">
    <text evidence="7">The sequence shown here is derived from an EMBL/GenBank/DDBJ whole genome shotgun (WGS) entry which is preliminary data.</text>
</comment>
<dbReference type="PANTHER" id="PTHR10196">
    <property type="entry name" value="SUGAR KINASE"/>
    <property type="match status" value="1"/>
</dbReference>
<keyword evidence="5" id="KW-0067">ATP-binding</keyword>
<evidence type="ECO:0000256" key="2">
    <source>
        <dbReference type="ARBA" id="ARBA00022679"/>
    </source>
</evidence>
<dbReference type="AlphaFoldDB" id="A0ABD3RJS9"/>
<dbReference type="Pfam" id="PF02782">
    <property type="entry name" value="FGGY_C"/>
    <property type="match status" value="1"/>
</dbReference>
<dbReference type="GO" id="GO:0005524">
    <property type="term" value="F:ATP binding"/>
    <property type="evidence" value="ECO:0007669"/>
    <property type="project" value="UniProtKB-KW"/>
</dbReference>
<evidence type="ECO:0000256" key="5">
    <source>
        <dbReference type="ARBA" id="ARBA00022840"/>
    </source>
</evidence>
<accession>A0ABD3RJS9</accession>